<dbReference type="CDD" id="cd06171">
    <property type="entry name" value="Sigma70_r4"/>
    <property type="match status" value="1"/>
</dbReference>
<dbReference type="InterPro" id="IPR036388">
    <property type="entry name" value="WH-like_DNA-bd_sf"/>
</dbReference>
<organism evidence="7 8">
    <name type="scientific">Clostridium scatologenes</name>
    <dbReference type="NCBI Taxonomy" id="1548"/>
    <lineage>
        <taxon>Bacteria</taxon>
        <taxon>Bacillati</taxon>
        <taxon>Bacillota</taxon>
        <taxon>Clostridia</taxon>
        <taxon>Eubacteriales</taxon>
        <taxon>Clostridiaceae</taxon>
        <taxon>Clostridium</taxon>
    </lineage>
</organism>
<reference evidence="7 8" key="1">
    <citation type="journal article" date="2015" name="J. Biotechnol.">
        <title>Complete genome sequence of a malodorant-producing acetogen, Clostridium scatologenes ATCC 25775(T).</title>
        <authorList>
            <person name="Zhu Z."/>
            <person name="Guo T."/>
            <person name="Zheng H."/>
            <person name="Song T."/>
            <person name="Ouyang P."/>
            <person name="Xie J."/>
        </authorList>
    </citation>
    <scope>NUCLEOTIDE SEQUENCE [LARGE SCALE GENOMIC DNA]</scope>
    <source>
        <strain evidence="7 8">ATCC 25775</strain>
    </source>
</reference>
<dbReference type="STRING" id="1548.CSCA_0014"/>
<dbReference type="Pfam" id="PF08281">
    <property type="entry name" value="Sigma70_r4_2"/>
    <property type="match status" value="1"/>
</dbReference>
<dbReference type="Pfam" id="PF04542">
    <property type="entry name" value="Sigma70_r2"/>
    <property type="match status" value="1"/>
</dbReference>
<protein>
    <submittedName>
        <fullName evidence="7">RNA polymerase, sigma-24 subunit, ECF subfamily</fullName>
    </submittedName>
</protein>
<sequence length="215" mass="25268">MNKINTIIDLNVSKKDETFSYFKTSNICKKKSAAAFERRYTMNIETLVLKSKSGDISAFMELLKQKEELFYKISFTYTKNPYDAEDCISEAAIKGFEKIKQLKNPNKFYSWFTSILINICRKVFRENRVISSEKEINEVRDMFSYDSIEDKIIIEGLLNTLKNDEREILVLRYLKDYSIQDVAEIMDIPINTVKTKIYRALNFLKSKSGRAKNEY</sequence>
<feature type="domain" description="RNA polymerase sigma-70 region 2" evidence="5">
    <location>
        <begin position="68"/>
        <end position="128"/>
    </location>
</feature>
<dbReference type="KEGG" id="csq:CSCA_0014"/>
<dbReference type="InterPro" id="IPR013249">
    <property type="entry name" value="RNA_pol_sigma70_r4_t2"/>
</dbReference>
<dbReference type="NCBIfam" id="TIGR02937">
    <property type="entry name" value="sigma70-ECF"/>
    <property type="match status" value="1"/>
</dbReference>
<keyword evidence="2" id="KW-0805">Transcription regulation</keyword>
<dbReference type="AlphaFoldDB" id="A0A0E3JY11"/>
<dbReference type="PANTHER" id="PTHR43133:SF51">
    <property type="entry name" value="RNA POLYMERASE SIGMA FACTOR"/>
    <property type="match status" value="1"/>
</dbReference>
<evidence type="ECO:0000313" key="8">
    <source>
        <dbReference type="Proteomes" id="UP000033115"/>
    </source>
</evidence>
<comment type="similarity">
    <text evidence="1">Belongs to the sigma-70 factor family. ECF subfamily.</text>
</comment>
<dbReference type="InterPro" id="IPR013324">
    <property type="entry name" value="RNA_pol_sigma_r3/r4-like"/>
</dbReference>
<keyword evidence="8" id="KW-1185">Reference proteome</keyword>
<dbReference type="SUPFAM" id="SSF88659">
    <property type="entry name" value="Sigma3 and sigma4 domains of RNA polymerase sigma factors"/>
    <property type="match status" value="1"/>
</dbReference>
<feature type="domain" description="RNA polymerase sigma factor 70 region 4 type 2" evidence="6">
    <location>
        <begin position="154"/>
        <end position="203"/>
    </location>
</feature>
<evidence type="ECO:0000256" key="4">
    <source>
        <dbReference type="ARBA" id="ARBA00023163"/>
    </source>
</evidence>
<gene>
    <name evidence="7" type="ORF">CSCA_0014</name>
</gene>
<dbReference type="Proteomes" id="UP000033115">
    <property type="component" value="Chromosome"/>
</dbReference>
<dbReference type="Gene3D" id="1.10.1740.10">
    <property type="match status" value="1"/>
</dbReference>
<dbReference type="InterPro" id="IPR014284">
    <property type="entry name" value="RNA_pol_sigma-70_dom"/>
</dbReference>
<dbReference type="InterPro" id="IPR007627">
    <property type="entry name" value="RNA_pol_sigma70_r2"/>
</dbReference>
<evidence type="ECO:0000313" key="7">
    <source>
        <dbReference type="EMBL" id="AKA67139.1"/>
    </source>
</evidence>
<name>A0A0E3JY11_CLOSL</name>
<dbReference type="GO" id="GO:0016987">
    <property type="term" value="F:sigma factor activity"/>
    <property type="evidence" value="ECO:0007669"/>
    <property type="project" value="UniProtKB-KW"/>
</dbReference>
<dbReference type="HOGENOM" id="CLU_047691_3_1_9"/>
<evidence type="ECO:0000259" key="5">
    <source>
        <dbReference type="Pfam" id="PF04542"/>
    </source>
</evidence>
<dbReference type="InterPro" id="IPR013325">
    <property type="entry name" value="RNA_pol_sigma_r2"/>
</dbReference>
<dbReference type="GO" id="GO:0006352">
    <property type="term" value="P:DNA-templated transcription initiation"/>
    <property type="evidence" value="ECO:0007669"/>
    <property type="project" value="InterPro"/>
</dbReference>
<keyword evidence="3" id="KW-0731">Sigma factor</keyword>
<dbReference type="EMBL" id="CP009933">
    <property type="protein sequence ID" value="AKA67139.1"/>
    <property type="molecule type" value="Genomic_DNA"/>
</dbReference>
<evidence type="ECO:0000256" key="2">
    <source>
        <dbReference type="ARBA" id="ARBA00023015"/>
    </source>
</evidence>
<evidence type="ECO:0000256" key="1">
    <source>
        <dbReference type="ARBA" id="ARBA00010641"/>
    </source>
</evidence>
<dbReference type="GO" id="GO:0003677">
    <property type="term" value="F:DNA binding"/>
    <property type="evidence" value="ECO:0007669"/>
    <property type="project" value="InterPro"/>
</dbReference>
<dbReference type="Gene3D" id="1.10.10.10">
    <property type="entry name" value="Winged helix-like DNA-binding domain superfamily/Winged helix DNA-binding domain"/>
    <property type="match status" value="1"/>
</dbReference>
<dbReference type="SUPFAM" id="SSF88946">
    <property type="entry name" value="Sigma2 domain of RNA polymerase sigma factors"/>
    <property type="match status" value="1"/>
</dbReference>
<accession>A0A0E3JY11</accession>
<keyword evidence="4" id="KW-0804">Transcription</keyword>
<dbReference type="PANTHER" id="PTHR43133">
    <property type="entry name" value="RNA POLYMERASE ECF-TYPE SIGMA FACTO"/>
    <property type="match status" value="1"/>
</dbReference>
<evidence type="ECO:0000256" key="3">
    <source>
        <dbReference type="ARBA" id="ARBA00023082"/>
    </source>
</evidence>
<proteinExistence type="inferred from homology"/>
<evidence type="ECO:0000259" key="6">
    <source>
        <dbReference type="Pfam" id="PF08281"/>
    </source>
</evidence>
<dbReference type="InterPro" id="IPR039425">
    <property type="entry name" value="RNA_pol_sigma-70-like"/>
</dbReference>